<feature type="domain" description="Sulfatase N-terminal" evidence="3">
    <location>
        <begin position="3"/>
        <end position="330"/>
    </location>
</feature>
<dbReference type="GO" id="GO:0005737">
    <property type="term" value="C:cytoplasm"/>
    <property type="evidence" value="ECO:0007669"/>
    <property type="project" value="TreeGrafter"/>
</dbReference>
<evidence type="ECO:0000259" key="3">
    <source>
        <dbReference type="Pfam" id="PF00884"/>
    </source>
</evidence>
<keyword evidence="1" id="KW-0479">Metal-binding</keyword>
<comment type="caution">
    <text evidence="4">The sequence shown here is derived from an EMBL/GenBank/DDBJ whole genome shotgun (WGS) entry which is preliminary data.</text>
</comment>
<dbReference type="Gene3D" id="3.40.720.10">
    <property type="entry name" value="Alkaline Phosphatase, subunit A"/>
    <property type="match status" value="1"/>
</dbReference>
<evidence type="ECO:0000313" key="4">
    <source>
        <dbReference type="EMBL" id="MDY5169018.1"/>
    </source>
</evidence>
<dbReference type="PANTHER" id="PTHR45953">
    <property type="entry name" value="IDURONATE 2-SULFATASE"/>
    <property type="match status" value="1"/>
</dbReference>
<dbReference type="InterPro" id="IPR000917">
    <property type="entry name" value="Sulfatase_N"/>
</dbReference>
<dbReference type="InterPro" id="IPR017850">
    <property type="entry name" value="Alkaline_phosphatase_core_sf"/>
</dbReference>
<reference evidence="4" key="1">
    <citation type="submission" date="2022-03" db="EMBL/GenBank/DDBJ databases">
        <title>First case of bacteraemia caused by Dielma fastidiosa in a patient hospitalised with diverticulitis.</title>
        <authorList>
            <person name="Forman-Ankjaer B."/>
            <person name="Hvid-Jensen F."/>
            <person name="Kobel C.M."/>
            <person name="Greve T."/>
        </authorList>
    </citation>
    <scope>NUCLEOTIDE SEQUENCE</scope>
    <source>
        <strain evidence="4">AUH_DF_2021</strain>
    </source>
</reference>
<dbReference type="Pfam" id="PF00884">
    <property type="entry name" value="Sulfatase"/>
    <property type="match status" value="1"/>
</dbReference>
<gene>
    <name evidence="4" type="ORF">MQE39_12940</name>
</gene>
<dbReference type="GO" id="GO:0046872">
    <property type="term" value="F:metal ion binding"/>
    <property type="evidence" value="ECO:0007669"/>
    <property type="project" value="UniProtKB-KW"/>
</dbReference>
<proteinExistence type="predicted"/>
<organism evidence="4 5">
    <name type="scientific">Dielma fastidiosa</name>
    <dbReference type="NCBI Taxonomy" id="1034346"/>
    <lineage>
        <taxon>Bacteria</taxon>
        <taxon>Bacillati</taxon>
        <taxon>Bacillota</taxon>
        <taxon>Erysipelotrichia</taxon>
        <taxon>Erysipelotrichales</taxon>
        <taxon>Erysipelotrichaceae</taxon>
        <taxon>Dielma</taxon>
    </lineage>
</organism>
<sequence>MRTVVILMDTLRRQMLSCYNPETFVKTPNILSFSKEATTFDQHWIGSAPCMPARRDILCGRLNFLERSWGPIEPFDVTLPSVLKEHDIFTHITTDHCHYFRLGGEGYVQQFNTWDYHRGQEGDPWVSRIDDPTMPKSSYGKVRRQYQWNRTKWPKEEEYPSPRTFASACDWLKDNQGKDDFFLMVEAFDPHEPFDVPEEYMKLYEDAKLDREYFEIPDYDRVNVPDDAVDYIQKRYAALLTMTDKWFGKLIDQLKELDMYEDTLVIMTTDHGYFLGERDYFGKNYMHLYNELAHLPLIVKFPKNELGGQRISKITQNIDIMPTVLEASGIAIPDSVKGSSWMKLIHDPEHYEKNYALFGYHAMAVNVTDGHYVYLRSPNSENKPCYEYTCIPTTIRKYLGKGLEPQIETGRYLKRTEYPLYRVPVNAPSIIDNVSCGMSEVKATKLFNLDNDYAEKINLAGVDHQAEEYCIKLLDKALDEHEAPAEQKQRLGLKD</sequence>
<dbReference type="Proteomes" id="UP001276902">
    <property type="component" value="Unassembled WGS sequence"/>
</dbReference>
<evidence type="ECO:0000313" key="5">
    <source>
        <dbReference type="Proteomes" id="UP001276902"/>
    </source>
</evidence>
<dbReference type="PANTHER" id="PTHR45953:SF1">
    <property type="entry name" value="IDURONATE 2-SULFATASE"/>
    <property type="match status" value="1"/>
</dbReference>
<dbReference type="GO" id="GO:0004423">
    <property type="term" value="F:iduronate-2-sulfatase activity"/>
    <property type="evidence" value="ECO:0007669"/>
    <property type="project" value="TreeGrafter"/>
</dbReference>
<dbReference type="CDD" id="cd16148">
    <property type="entry name" value="sulfatase_like"/>
    <property type="match status" value="1"/>
</dbReference>
<evidence type="ECO:0000256" key="2">
    <source>
        <dbReference type="ARBA" id="ARBA00022801"/>
    </source>
</evidence>
<dbReference type="EMBL" id="JALDAW010000022">
    <property type="protein sequence ID" value="MDY5169018.1"/>
    <property type="molecule type" value="Genomic_DNA"/>
</dbReference>
<evidence type="ECO:0000256" key="1">
    <source>
        <dbReference type="ARBA" id="ARBA00022723"/>
    </source>
</evidence>
<protein>
    <submittedName>
        <fullName evidence="4">Sulfatase</fullName>
    </submittedName>
</protein>
<dbReference type="RefSeq" id="WP_118454763.1">
    <property type="nucleotide sequence ID" value="NZ_BAABZA010000002.1"/>
</dbReference>
<dbReference type="AlphaFoldDB" id="A0AB35UQF0"/>
<name>A0AB35UQF0_9FIRM</name>
<accession>A0AB35UQF0</accession>
<dbReference type="SUPFAM" id="SSF53649">
    <property type="entry name" value="Alkaline phosphatase-like"/>
    <property type="match status" value="1"/>
</dbReference>
<dbReference type="GeneID" id="94441208"/>
<keyword evidence="2" id="KW-0378">Hydrolase</keyword>